<keyword evidence="2" id="KW-0813">Transport</keyword>
<gene>
    <name evidence="4" type="ORF">ENG47_04885</name>
</gene>
<organism evidence="4">
    <name type="scientific">Aerophobetes bacterium</name>
    <dbReference type="NCBI Taxonomy" id="2030807"/>
    <lineage>
        <taxon>Bacteria</taxon>
        <taxon>Candidatus Aerophobota</taxon>
    </lineage>
</organism>
<dbReference type="Proteomes" id="UP000885660">
    <property type="component" value="Unassembled WGS sequence"/>
</dbReference>
<dbReference type="PANTHER" id="PTHR43649">
    <property type="entry name" value="ARABINOSE-BINDING PROTEIN-RELATED"/>
    <property type="match status" value="1"/>
</dbReference>
<name>A0A7V0N1F4_UNCAE</name>
<evidence type="ECO:0000256" key="3">
    <source>
        <dbReference type="ARBA" id="ARBA00022729"/>
    </source>
</evidence>
<evidence type="ECO:0000256" key="1">
    <source>
        <dbReference type="ARBA" id="ARBA00008520"/>
    </source>
</evidence>
<proteinExistence type="inferred from homology"/>
<reference evidence="4" key="1">
    <citation type="journal article" date="2020" name="mSystems">
        <title>Genome- and Community-Level Interaction Insights into Carbon Utilization and Element Cycling Functions of Hydrothermarchaeota in Hydrothermal Sediment.</title>
        <authorList>
            <person name="Zhou Z."/>
            <person name="Liu Y."/>
            <person name="Xu W."/>
            <person name="Pan J."/>
            <person name="Luo Z.H."/>
            <person name="Li M."/>
        </authorList>
    </citation>
    <scope>NUCLEOTIDE SEQUENCE [LARGE SCALE GENOMIC DNA]</scope>
    <source>
        <strain evidence="4">HyVt-219</strain>
    </source>
</reference>
<dbReference type="CDD" id="cd13585">
    <property type="entry name" value="PBP2_TMBP_like"/>
    <property type="match status" value="1"/>
</dbReference>
<accession>A0A7V0N1F4</accession>
<keyword evidence="3" id="KW-0732">Signal</keyword>
<evidence type="ECO:0000313" key="4">
    <source>
        <dbReference type="EMBL" id="HDN85073.1"/>
    </source>
</evidence>
<comment type="caution">
    <text evidence="4">The sequence shown here is derived from an EMBL/GenBank/DDBJ whole genome shotgun (WGS) entry which is preliminary data.</text>
</comment>
<dbReference type="Gene3D" id="3.40.190.10">
    <property type="entry name" value="Periplasmic binding protein-like II"/>
    <property type="match status" value="2"/>
</dbReference>
<dbReference type="PANTHER" id="PTHR43649:SF34">
    <property type="entry name" value="ABC TRANSPORTER PERIPLASMIC-BINDING PROTEIN YCJN-RELATED"/>
    <property type="match status" value="1"/>
</dbReference>
<comment type="similarity">
    <text evidence="1">Belongs to the bacterial solute-binding protein 1 family.</text>
</comment>
<dbReference type="SUPFAM" id="SSF53850">
    <property type="entry name" value="Periplasmic binding protein-like II"/>
    <property type="match status" value="1"/>
</dbReference>
<dbReference type="EMBL" id="DRBC01000297">
    <property type="protein sequence ID" value="HDN85073.1"/>
    <property type="molecule type" value="Genomic_DNA"/>
</dbReference>
<dbReference type="InterPro" id="IPR050490">
    <property type="entry name" value="Bact_solute-bd_prot1"/>
</dbReference>
<dbReference type="Pfam" id="PF01547">
    <property type="entry name" value="SBP_bac_1"/>
    <property type="match status" value="1"/>
</dbReference>
<dbReference type="AlphaFoldDB" id="A0A7V0N1F4"/>
<evidence type="ECO:0000256" key="2">
    <source>
        <dbReference type="ARBA" id="ARBA00022448"/>
    </source>
</evidence>
<sequence length="461" mass="52499">MKRRHIMNVIRRKEVMGLVIGLIISLVLFSWGGAFAQKPFAGETITVAVHAVPHATGVYMFKDRFEKETGIKINVIEMAPEAIYEKEMTEFTAGSGAYDVIQFNPAWIADYSYHLEPLQALANKYNLDFKLDDVMPIFRELYCSWAGVWYGMPWDGDTHMLYYRKDQFEKYGLTPPKTWDDYKKIASFFNGWDWDNDGQEEYGVAAYLKRGRTYWWFLGRFAGYGGNYFDENMNPLINTKAGVDALENLLTTIPYMPPGVLNYSYMELRTAYVKGDIAMCFQWTCVGKAAENPKESKIVGKTGYAVFPQGKTMIAGGWDLGIPKYSRHKGAAAQFIHFITRPDISLKIVMDPTTSLDPYRVSHYKSPEFRAAWPTAGEYLDAIEANLRQGFPDLLIPGAAEYMDALDYQLTLAYAGQKSAQDALNDAAKEWRQITKRLGFEEQKKAWLAQLKAMRAMGVVK</sequence>
<dbReference type="InterPro" id="IPR006059">
    <property type="entry name" value="SBP"/>
</dbReference>
<protein>
    <submittedName>
        <fullName evidence="4">Sugar ABC transporter substrate-binding protein</fullName>
    </submittedName>
</protein>